<comment type="subcellular location">
    <subcellularLocation>
        <location evidence="1">Membrane</location>
    </subcellularLocation>
</comment>
<dbReference type="GO" id="GO:0009002">
    <property type="term" value="F:serine-type D-Ala-D-Ala carboxypeptidase activity"/>
    <property type="evidence" value="ECO:0007669"/>
    <property type="project" value="UniProtKB-EC"/>
</dbReference>
<dbReference type="Gene3D" id="3.90.1310.10">
    <property type="entry name" value="Penicillin-binding protein 2a (Domain 2)"/>
    <property type="match status" value="1"/>
</dbReference>
<comment type="pathway">
    <text evidence="2">Cell wall biogenesis; peptidoglycan biosynthesis.</text>
</comment>
<dbReference type="GO" id="GO:0008658">
    <property type="term" value="F:penicillin binding"/>
    <property type="evidence" value="ECO:0007669"/>
    <property type="project" value="InterPro"/>
</dbReference>
<evidence type="ECO:0000256" key="1">
    <source>
        <dbReference type="ARBA" id="ARBA00004370"/>
    </source>
</evidence>
<evidence type="ECO:0000259" key="7">
    <source>
        <dbReference type="Pfam" id="PF00905"/>
    </source>
</evidence>
<evidence type="ECO:0000313" key="10">
    <source>
        <dbReference type="Proteomes" id="UP000626244"/>
    </source>
</evidence>
<dbReference type="SUPFAM" id="SSF56601">
    <property type="entry name" value="beta-lactamase/transpeptidase-like"/>
    <property type="match status" value="1"/>
</dbReference>
<comment type="caution">
    <text evidence="9">The sequence shown here is derived from an EMBL/GenBank/DDBJ whole genome shotgun (WGS) entry which is preliminary data.</text>
</comment>
<dbReference type="InterPro" id="IPR001460">
    <property type="entry name" value="PCN-bd_Tpept"/>
</dbReference>
<dbReference type="GO" id="GO:0071972">
    <property type="term" value="F:peptidoglycan L,D-transpeptidase activity"/>
    <property type="evidence" value="ECO:0007669"/>
    <property type="project" value="TreeGrafter"/>
</dbReference>
<dbReference type="EC" id="3.4.16.4" evidence="4"/>
<proteinExistence type="inferred from homology"/>
<evidence type="ECO:0000256" key="6">
    <source>
        <dbReference type="ARBA" id="ARBA00034000"/>
    </source>
</evidence>
<evidence type="ECO:0000256" key="2">
    <source>
        <dbReference type="ARBA" id="ARBA00004752"/>
    </source>
</evidence>
<evidence type="ECO:0000313" key="9">
    <source>
        <dbReference type="EMBL" id="GGI10634.1"/>
    </source>
</evidence>
<dbReference type="GO" id="GO:0005886">
    <property type="term" value="C:plasma membrane"/>
    <property type="evidence" value="ECO:0007669"/>
    <property type="project" value="TreeGrafter"/>
</dbReference>
<sequence>MKRRIKAVLILFSFLFSVLLYRCLDIGVLHQKNFGPSNVNLIERSVAQRTFQFRIDNGRGKILDRNGKLLSAAYTPKVILFPFLKSIDWPIEKLSAITGVSEYDIKNQFIGKKEPFTLKGISNELTSEKIDQINNLHVSGLISMLSQDEDDQQLAEHLVGIARENKEQYEKQYESDRDYKPKEFGVIGLEAQFEDFLKSDGTSNLMLHVDNLGKPMFGNEVKYAKPSNPFYPVSLETTIDKDLQQILEQAVNQAKLQKGAAVLIDVKTNKLLAMVSRPSMNYQNLFSQNDNTATNFALQPSTPGSVFKTVVAAAAIDQGIVQDKQMYNCDKDLRGNYEKDEDKRKGNLTFQESFYASCNYTFGLLGQKLSLKNKDMFEMYANKLGMNGPVGWTGSVYHEASFSQFQNEGSSTFFGGSKPLEGLRNTSIGQKDVKVTPLAVANMMSTIARGGSPKQVKVVDSVLYKNGTEMFAFENQTLTDDYLSPDSMQQLREMLRGVITSEKGTGRRYSSLPYTLAGKSGTAETKKEKDKITEQNKWFAGYFPYEKPRYAFAVVSLNVKDEITSTSDTVTNLVKSIYQYDKTHKN</sequence>
<organism evidence="9 10">
    <name type="scientific">Gottfriedia solisilvae</name>
    <dbReference type="NCBI Taxonomy" id="1516104"/>
    <lineage>
        <taxon>Bacteria</taxon>
        <taxon>Bacillati</taxon>
        <taxon>Bacillota</taxon>
        <taxon>Bacilli</taxon>
        <taxon>Bacillales</taxon>
        <taxon>Bacillaceae</taxon>
        <taxon>Gottfriedia</taxon>
    </lineage>
</organism>
<dbReference type="Pfam" id="PF00905">
    <property type="entry name" value="Transpeptidase"/>
    <property type="match status" value="1"/>
</dbReference>
<accession>A0A8J3AEK3</accession>
<feature type="domain" description="Penicillin-binding protein dimerisation" evidence="8">
    <location>
        <begin position="58"/>
        <end position="214"/>
    </location>
</feature>
<name>A0A8J3AEK3_9BACI</name>
<dbReference type="Pfam" id="PF03717">
    <property type="entry name" value="PBP_dimer"/>
    <property type="match status" value="1"/>
</dbReference>
<dbReference type="AlphaFoldDB" id="A0A8J3AEK3"/>
<keyword evidence="5" id="KW-0472">Membrane</keyword>
<dbReference type="Proteomes" id="UP000626244">
    <property type="component" value="Unassembled WGS sequence"/>
</dbReference>
<dbReference type="InterPro" id="IPR012338">
    <property type="entry name" value="Beta-lactam/transpept-like"/>
</dbReference>
<dbReference type="InterPro" id="IPR005311">
    <property type="entry name" value="PBP_dimer"/>
</dbReference>
<evidence type="ECO:0000256" key="4">
    <source>
        <dbReference type="ARBA" id="ARBA00012448"/>
    </source>
</evidence>
<dbReference type="EMBL" id="BMHB01000001">
    <property type="protein sequence ID" value="GGI10634.1"/>
    <property type="molecule type" value="Genomic_DNA"/>
</dbReference>
<dbReference type="GO" id="GO:0071555">
    <property type="term" value="P:cell wall organization"/>
    <property type="evidence" value="ECO:0007669"/>
    <property type="project" value="TreeGrafter"/>
</dbReference>
<keyword evidence="10" id="KW-1185">Reference proteome</keyword>
<evidence type="ECO:0000259" key="8">
    <source>
        <dbReference type="Pfam" id="PF03717"/>
    </source>
</evidence>
<protein>
    <recommendedName>
        <fullName evidence="4">serine-type D-Ala-D-Ala carboxypeptidase</fullName>
        <ecNumber evidence="4">3.4.16.4</ecNumber>
    </recommendedName>
</protein>
<dbReference type="InterPro" id="IPR050515">
    <property type="entry name" value="Beta-lactam/transpept"/>
</dbReference>
<evidence type="ECO:0000256" key="5">
    <source>
        <dbReference type="ARBA" id="ARBA00023136"/>
    </source>
</evidence>
<comment type="similarity">
    <text evidence="3">Belongs to the transpeptidase family.</text>
</comment>
<reference evidence="10" key="1">
    <citation type="journal article" date="2019" name="Int. J. Syst. Evol. Microbiol.">
        <title>The Global Catalogue of Microorganisms (GCM) 10K type strain sequencing project: providing services to taxonomists for standard genome sequencing and annotation.</title>
        <authorList>
            <consortium name="The Broad Institute Genomics Platform"/>
            <consortium name="The Broad Institute Genome Sequencing Center for Infectious Disease"/>
            <person name="Wu L."/>
            <person name="Ma J."/>
        </authorList>
    </citation>
    <scope>NUCLEOTIDE SEQUENCE [LARGE SCALE GENOMIC DNA]</scope>
    <source>
        <strain evidence="10">CGMCC 1.14993</strain>
    </source>
</reference>
<gene>
    <name evidence="9" type="ORF">GCM10007380_03790</name>
</gene>
<evidence type="ECO:0000256" key="3">
    <source>
        <dbReference type="ARBA" id="ARBA00007171"/>
    </source>
</evidence>
<dbReference type="OrthoDB" id="2985542at2"/>
<dbReference type="SUPFAM" id="SSF56519">
    <property type="entry name" value="Penicillin binding protein dimerisation domain"/>
    <property type="match status" value="1"/>
</dbReference>
<dbReference type="InterPro" id="IPR036138">
    <property type="entry name" value="PBP_dimer_sf"/>
</dbReference>
<dbReference type="RefSeq" id="WP_158093175.1">
    <property type="nucleotide sequence ID" value="NZ_BMHB01000001.1"/>
</dbReference>
<feature type="domain" description="Penicillin-binding protein transpeptidase" evidence="7">
    <location>
        <begin position="259"/>
        <end position="576"/>
    </location>
</feature>
<dbReference type="PANTHER" id="PTHR30627">
    <property type="entry name" value="PEPTIDOGLYCAN D,D-TRANSPEPTIDASE"/>
    <property type="match status" value="1"/>
</dbReference>
<dbReference type="Gene3D" id="3.40.710.10">
    <property type="entry name" value="DD-peptidase/beta-lactamase superfamily"/>
    <property type="match status" value="1"/>
</dbReference>
<dbReference type="PANTHER" id="PTHR30627:SF24">
    <property type="entry name" value="PENICILLIN-BINDING PROTEIN 4B"/>
    <property type="match status" value="1"/>
</dbReference>
<comment type="catalytic activity">
    <reaction evidence="6">
        <text>Preferential cleavage: (Ac)2-L-Lys-D-Ala-|-D-Ala. Also transpeptidation of peptidyl-alanyl moieties that are N-acyl substituents of D-alanine.</text>
        <dbReference type="EC" id="3.4.16.4"/>
    </reaction>
</comment>